<dbReference type="KEGG" id="psul:AU252_01130"/>
<dbReference type="Pfam" id="PF19799">
    <property type="entry name" value="DUF6282"/>
    <property type="match status" value="1"/>
</dbReference>
<dbReference type="InterPro" id="IPR046249">
    <property type="entry name" value="DUF6282"/>
</dbReference>
<evidence type="ECO:0000313" key="1">
    <source>
        <dbReference type="EMBL" id="ALV39937.1"/>
    </source>
</evidence>
<dbReference type="EMBL" id="CP013747">
    <property type="protein sequence ID" value="ALV39937.1"/>
    <property type="molecule type" value="Genomic_DNA"/>
</dbReference>
<accession>A0A0U3R3Y5</accession>
<dbReference type="InterPro" id="IPR032466">
    <property type="entry name" value="Metal_Hydrolase"/>
</dbReference>
<evidence type="ECO:0000313" key="2">
    <source>
        <dbReference type="Proteomes" id="UP000065151"/>
    </source>
</evidence>
<reference evidence="1 2" key="1">
    <citation type="submission" date="2015-12" db="EMBL/GenBank/DDBJ databases">
        <authorList>
            <person name="Shamseldin A."/>
            <person name="Moawad H."/>
            <person name="Abd El-Rahim W.M."/>
            <person name="Sadowsky M.J."/>
        </authorList>
    </citation>
    <scope>NUCLEOTIDE SEQUENCE [LARGE SCALE GENOMIC DNA]</scope>
    <source>
        <strain evidence="1 2">Ar51</strain>
    </source>
</reference>
<proteinExistence type="predicted"/>
<dbReference type="Proteomes" id="UP000065151">
    <property type="component" value="Chromosome"/>
</dbReference>
<gene>
    <name evidence="1" type="ORF">AU252_01130</name>
</gene>
<protein>
    <recommendedName>
        <fullName evidence="3">Amidohydrolase-related domain-containing protein</fullName>
    </recommendedName>
</protein>
<sequence length="216" mass="23111">MNPYAVEAALLTGGRIVWGPSGHAAYHGEIMGGLGSWGRPGMAMPGSPDAGVQVTDETGQLTSAARNVLDLIGDHDAVFATSHLGPHEILAVLAYAKPRGIKVLVNHVFYLPRVDEEFLGKVVAAGGLIEIVSGVMLVPKLQKDLDYTYSRLVATIQRFGAESFILASDGGSVDLALWPYEQLRMFARLLLNAGLKEPELDLTLRTNPARLIGLPV</sequence>
<dbReference type="Gene3D" id="3.20.20.140">
    <property type="entry name" value="Metal-dependent hydrolases"/>
    <property type="match status" value="1"/>
</dbReference>
<evidence type="ECO:0008006" key="3">
    <source>
        <dbReference type="Google" id="ProtNLM"/>
    </source>
</evidence>
<organism evidence="1">
    <name type="scientific">Pseudarthrobacter sulfonivorans</name>
    <dbReference type="NCBI Taxonomy" id="121292"/>
    <lineage>
        <taxon>Bacteria</taxon>
        <taxon>Bacillati</taxon>
        <taxon>Actinomycetota</taxon>
        <taxon>Actinomycetes</taxon>
        <taxon>Micrococcales</taxon>
        <taxon>Micrococcaceae</taxon>
        <taxon>Pseudarthrobacter</taxon>
    </lineage>
</organism>
<dbReference type="AlphaFoldDB" id="A0A0U3R3Y5"/>
<name>A0A0U3R3Y5_9MICC</name>
<dbReference type="SUPFAM" id="SSF51556">
    <property type="entry name" value="Metallo-dependent hydrolases"/>
    <property type="match status" value="1"/>
</dbReference>